<feature type="active site" description="Charge relay system" evidence="7">
    <location>
        <position position="359"/>
    </location>
</feature>
<evidence type="ECO:0000313" key="10">
    <source>
        <dbReference type="Proteomes" id="UP001151699"/>
    </source>
</evidence>
<dbReference type="OrthoDB" id="9974421at2759"/>
<comment type="similarity">
    <text evidence="1">Belongs to the AB hydrolase superfamily. Lipase family.</text>
</comment>
<keyword evidence="3" id="KW-0378">Hydrolase</keyword>
<keyword evidence="6" id="KW-0325">Glycoprotein</keyword>
<evidence type="ECO:0000256" key="3">
    <source>
        <dbReference type="ARBA" id="ARBA00022801"/>
    </source>
</evidence>
<accession>A0A9Q0MTS7</accession>
<evidence type="ECO:0000256" key="4">
    <source>
        <dbReference type="ARBA" id="ARBA00022963"/>
    </source>
</evidence>
<dbReference type="GO" id="GO:0016042">
    <property type="term" value="P:lipid catabolic process"/>
    <property type="evidence" value="ECO:0007669"/>
    <property type="project" value="UniProtKB-KW"/>
</dbReference>
<gene>
    <name evidence="9" type="primary">Lipf</name>
    <name evidence="9" type="ORF">Bhyg_09710</name>
</gene>
<dbReference type="PANTHER" id="PTHR11005">
    <property type="entry name" value="LYSOSOMAL ACID LIPASE-RELATED"/>
    <property type="match status" value="1"/>
</dbReference>
<feature type="domain" description="Partial AB-hydrolase lipase" evidence="8">
    <location>
        <begin position="35"/>
        <end position="97"/>
    </location>
</feature>
<dbReference type="Pfam" id="PF04083">
    <property type="entry name" value="Abhydro_lipase"/>
    <property type="match status" value="1"/>
</dbReference>
<feature type="non-terminal residue" evidence="9">
    <location>
        <position position="1"/>
    </location>
</feature>
<protein>
    <submittedName>
        <fullName evidence="9">Gastric triacylglycerol lipase</fullName>
    </submittedName>
</protein>
<evidence type="ECO:0000256" key="1">
    <source>
        <dbReference type="ARBA" id="ARBA00010701"/>
    </source>
</evidence>
<evidence type="ECO:0000256" key="7">
    <source>
        <dbReference type="PIRSR" id="PIRSR000862-1"/>
    </source>
</evidence>
<keyword evidence="4" id="KW-0442">Lipid degradation</keyword>
<proteinExistence type="inferred from homology"/>
<keyword evidence="10" id="KW-1185">Reference proteome</keyword>
<keyword evidence="5" id="KW-0443">Lipid metabolism</keyword>
<evidence type="ECO:0000256" key="6">
    <source>
        <dbReference type="ARBA" id="ARBA00023180"/>
    </source>
</evidence>
<evidence type="ECO:0000313" key="9">
    <source>
        <dbReference type="EMBL" id="KAJ6636984.1"/>
    </source>
</evidence>
<dbReference type="SUPFAM" id="SSF53474">
    <property type="entry name" value="alpha/beta-Hydrolases"/>
    <property type="match status" value="1"/>
</dbReference>
<dbReference type="GO" id="GO:0016788">
    <property type="term" value="F:hydrolase activity, acting on ester bonds"/>
    <property type="evidence" value="ECO:0007669"/>
    <property type="project" value="InterPro"/>
</dbReference>
<dbReference type="FunFam" id="3.40.50.1820:FF:000021">
    <property type="entry name" value="Lipase"/>
    <property type="match status" value="1"/>
</dbReference>
<dbReference type="InterPro" id="IPR006693">
    <property type="entry name" value="AB_hydrolase_lipase"/>
</dbReference>
<sequence>EHEDATTAPWNPLNWFIPKINDIPYNPDTDLGTCEIAARHGYPCEAHVVITEDGYLLTMHRIPCGRIGCERIGKRGSGQPVFLQHGLLSSSADWLLSGPDKALAFILADSGYDLWLGNARGNTYSKRHISLRHQDREFWDFSFHEMAKYDLPSEINYIYKIKGIENYSANNASDYPYNLVYVGHSMGTTMLFAMLDIRPEFNTKIRAVMALAPVAYMTKVKSPIRLLAPFSKDVEMIIKFFGANEFLPQNKILQFLAKYGCELTEAEKYICENTVFVLCGFDKAQYNETLMPVIFGHTPAGTSTKTVVHYAQEIHEKGNFQYFDYGTKENLVRYGQEHPPQYHLQNISTPIALFYAQNDWLAGPEDVSLLFDKLHRSTIGMFKVPFDSFNHVDFIWGKDAPTLVYSKMLEVMSRFHD</sequence>
<reference evidence="9" key="1">
    <citation type="submission" date="2022-07" db="EMBL/GenBank/DDBJ databases">
        <authorList>
            <person name="Trinca V."/>
            <person name="Uliana J.V.C."/>
            <person name="Torres T.T."/>
            <person name="Ward R.J."/>
            <person name="Monesi N."/>
        </authorList>
    </citation>
    <scope>NUCLEOTIDE SEQUENCE</scope>
    <source>
        <strain evidence="9">HSMRA1968</strain>
        <tissue evidence="9">Whole embryos</tissue>
    </source>
</reference>
<comment type="caution">
    <text evidence="9">The sequence shown here is derived from an EMBL/GenBank/DDBJ whole genome shotgun (WGS) entry which is preliminary data.</text>
</comment>
<dbReference type="InterPro" id="IPR025483">
    <property type="entry name" value="Lipase_euk"/>
</dbReference>
<dbReference type="AlphaFoldDB" id="A0A9Q0MTS7"/>
<organism evidence="9 10">
    <name type="scientific">Pseudolycoriella hygida</name>
    <dbReference type="NCBI Taxonomy" id="35572"/>
    <lineage>
        <taxon>Eukaryota</taxon>
        <taxon>Metazoa</taxon>
        <taxon>Ecdysozoa</taxon>
        <taxon>Arthropoda</taxon>
        <taxon>Hexapoda</taxon>
        <taxon>Insecta</taxon>
        <taxon>Pterygota</taxon>
        <taxon>Neoptera</taxon>
        <taxon>Endopterygota</taxon>
        <taxon>Diptera</taxon>
        <taxon>Nematocera</taxon>
        <taxon>Sciaroidea</taxon>
        <taxon>Sciaridae</taxon>
        <taxon>Pseudolycoriella</taxon>
    </lineage>
</organism>
<evidence type="ECO:0000259" key="8">
    <source>
        <dbReference type="Pfam" id="PF04083"/>
    </source>
</evidence>
<keyword evidence="2" id="KW-0732">Signal</keyword>
<dbReference type="InterPro" id="IPR029058">
    <property type="entry name" value="AB_hydrolase_fold"/>
</dbReference>
<dbReference type="PIRSF" id="PIRSF000862">
    <property type="entry name" value="Steryl_ester_lip"/>
    <property type="match status" value="1"/>
</dbReference>
<feature type="non-terminal residue" evidence="9">
    <location>
        <position position="417"/>
    </location>
</feature>
<evidence type="ECO:0000256" key="2">
    <source>
        <dbReference type="ARBA" id="ARBA00022729"/>
    </source>
</evidence>
<dbReference type="Proteomes" id="UP001151699">
    <property type="component" value="Chromosome X"/>
</dbReference>
<evidence type="ECO:0000256" key="5">
    <source>
        <dbReference type="ARBA" id="ARBA00023098"/>
    </source>
</evidence>
<feature type="active site" description="Nucleophile" evidence="7">
    <location>
        <position position="185"/>
    </location>
</feature>
<dbReference type="EMBL" id="WJQU01000003">
    <property type="protein sequence ID" value="KAJ6636984.1"/>
    <property type="molecule type" value="Genomic_DNA"/>
</dbReference>
<feature type="active site" description="Charge relay system" evidence="7">
    <location>
        <position position="391"/>
    </location>
</feature>
<name>A0A9Q0MTS7_9DIPT</name>
<dbReference type="Gene3D" id="3.40.50.1820">
    <property type="entry name" value="alpha/beta hydrolase"/>
    <property type="match status" value="1"/>
</dbReference>